<dbReference type="NCBIfam" id="TIGR01669">
    <property type="entry name" value="phage_XkdX"/>
    <property type="match status" value="1"/>
</dbReference>
<name>A0AAQ0MGG9_9STAP</name>
<dbReference type="EMBL" id="RCVN01000008">
    <property type="protein sequence ID" value="RMI85024.1"/>
    <property type="molecule type" value="Genomic_DNA"/>
</dbReference>
<evidence type="ECO:0000313" key="2">
    <source>
        <dbReference type="Proteomes" id="UP000269505"/>
    </source>
</evidence>
<sequence>MDALISPTVKEIKQMYDWNCLTNEDIKWYVDMLAIDREDYALITNEKYPESQAE</sequence>
<accession>A0AAQ0MGG9</accession>
<proteinExistence type="predicted"/>
<evidence type="ECO:0000313" key="1">
    <source>
        <dbReference type="EMBL" id="RMI85024.1"/>
    </source>
</evidence>
<organism evidence="1 2">
    <name type="scientific">Staphylococcus pseudoxylosus</name>
    <dbReference type="NCBI Taxonomy" id="2282419"/>
    <lineage>
        <taxon>Bacteria</taxon>
        <taxon>Bacillati</taxon>
        <taxon>Bacillota</taxon>
        <taxon>Bacilli</taxon>
        <taxon>Bacillales</taxon>
        <taxon>Staphylococcaceae</taxon>
        <taxon>Staphylococcus</taxon>
    </lineage>
</organism>
<dbReference type="AlphaFoldDB" id="A0AAQ0MGG9"/>
<gene>
    <name evidence="1" type="ORF">D9V42_09175</name>
</gene>
<reference evidence="1 2" key="1">
    <citation type="submission" date="2018-10" db="EMBL/GenBank/DDBJ databases">
        <title>Staphylococcus pseudoxylosus sp. nov., isolated from bovine mastitis.</title>
        <authorList>
            <person name="Macfadyen A.C."/>
            <person name="Leroy S."/>
            <person name="Harrison E.M."/>
            <person name="Parkhill J."/>
            <person name="Holmes M.A."/>
            <person name="Paterson G.K."/>
        </authorList>
    </citation>
    <scope>NUCLEOTIDE SEQUENCE [LARGE SCALE GENOMIC DNA]</scope>
    <source>
        <strain evidence="1 2">S04009</strain>
    </source>
</reference>
<dbReference type="Pfam" id="PF09693">
    <property type="entry name" value="Phage_XkdX"/>
    <property type="match status" value="1"/>
</dbReference>
<comment type="caution">
    <text evidence="1">The sequence shown here is derived from an EMBL/GenBank/DDBJ whole genome shotgun (WGS) entry which is preliminary data.</text>
</comment>
<dbReference type="Proteomes" id="UP000269505">
    <property type="component" value="Unassembled WGS sequence"/>
</dbReference>
<keyword evidence="2" id="KW-1185">Reference proteome</keyword>
<dbReference type="InterPro" id="IPR010022">
    <property type="entry name" value="XkdX"/>
</dbReference>
<protein>
    <submittedName>
        <fullName evidence="1">XkdX family protein</fullName>
    </submittedName>
</protein>